<sequence>MALVRSFIVKEGFYDENVWAPPESKLKSARPWAARKNVFALCVSTALLRIRHLSKNSFAFVRTALFMVMYTNPAAECWTPQRNSPMVPEMGELSMGR</sequence>
<gene>
    <name evidence="1" type="ORF">L596_019200</name>
</gene>
<dbReference type="EMBL" id="AZBU02000006">
    <property type="protein sequence ID" value="TKR71634.1"/>
    <property type="molecule type" value="Genomic_DNA"/>
</dbReference>
<evidence type="ECO:0000313" key="2">
    <source>
        <dbReference type="Proteomes" id="UP000298663"/>
    </source>
</evidence>
<organism evidence="1 2">
    <name type="scientific">Steinernema carpocapsae</name>
    <name type="common">Entomopathogenic nematode</name>
    <dbReference type="NCBI Taxonomy" id="34508"/>
    <lineage>
        <taxon>Eukaryota</taxon>
        <taxon>Metazoa</taxon>
        <taxon>Ecdysozoa</taxon>
        <taxon>Nematoda</taxon>
        <taxon>Chromadorea</taxon>
        <taxon>Rhabditida</taxon>
        <taxon>Tylenchina</taxon>
        <taxon>Panagrolaimomorpha</taxon>
        <taxon>Strongyloidoidea</taxon>
        <taxon>Steinernematidae</taxon>
        <taxon>Steinernema</taxon>
    </lineage>
</organism>
<name>A0A4U5MPR1_STECR</name>
<evidence type="ECO:0000313" key="1">
    <source>
        <dbReference type="EMBL" id="TKR71634.1"/>
    </source>
</evidence>
<proteinExistence type="predicted"/>
<reference evidence="1 2" key="1">
    <citation type="journal article" date="2015" name="Genome Biol.">
        <title>Comparative genomics of Steinernema reveals deeply conserved gene regulatory networks.</title>
        <authorList>
            <person name="Dillman A.R."/>
            <person name="Macchietto M."/>
            <person name="Porter C.F."/>
            <person name="Rogers A."/>
            <person name="Williams B."/>
            <person name="Antoshechkin I."/>
            <person name="Lee M.M."/>
            <person name="Goodwin Z."/>
            <person name="Lu X."/>
            <person name="Lewis E.E."/>
            <person name="Goodrich-Blair H."/>
            <person name="Stock S.P."/>
            <person name="Adams B.J."/>
            <person name="Sternberg P.W."/>
            <person name="Mortazavi A."/>
        </authorList>
    </citation>
    <scope>NUCLEOTIDE SEQUENCE [LARGE SCALE GENOMIC DNA]</scope>
    <source>
        <strain evidence="1 2">ALL</strain>
    </source>
</reference>
<reference evidence="1 2" key="2">
    <citation type="journal article" date="2019" name="G3 (Bethesda)">
        <title>Hybrid Assembly of the Genome of the Entomopathogenic Nematode Steinernema carpocapsae Identifies the X-Chromosome.</title>
        <authorList>
            <person name="Serra L."/>
            <person name="Macchietto M."/>
            <person name="Macias-Munoz A."/>
            <person name="McGill C.J."/>
            <person name="Rodriguez I.M."/>
            <person name="Rodriguez B."/>
            <person name="Murad R."/>
            <person name="Mortazavi A."/>
        </authorList>
    </citation>
    <scope>NUCLEOTIDE SEQUENCE [LARGE SCALE GENOMIC DNA]</scope>
    <source>
        <strain evidence="1 2">ALL</strain>
    </source>
</reference>
<keyword evidence="2" id="KW-1185">Reference proteome</keyword>
<comment type="caution">
    <text evidence="1">The sequence shown here is derived from an EMBL/GenBank/DDBJ whole genome shotgun (WGS) entry which is preliminary data.</text>
</comment>
<accession>A0A4U5MPR1</accession>
<protein>
    <submittedName>
        <fullName evidence="1">Uncharacterized protein</fullName>
    </submittedName>
</protein>
<dbReference type="Proteomes" id="UP000298663">
    <property type="component" value="Unassembled WGS sequence"/>
</dbReference>
<dbReference type="AlphaFoldDB" id="A0A4U5MPR1"/>